<keyword evidence="4" id="KW-1185">Reference proteome</keyword>
<evidence type="ECO:0000313" key="2">
    <source>
        <dbReference type="EMBL" id="EST45665.1"/>
    </source>
</evidence>
<proteinExistence type="predicted"/>
<feature type="coiled-coil region" evidence="1">
    <location>
        <begin position="164"/>
        <end position="336"/>
    </location>
</feature>
<dbReference type="AlphaFoldDB" id="V6LLZ6"/>
<evidence type="ECO:0000313" key="3">
    <source>
        <dbReference type="EMBL" id="KAH0576610.1"/>
    </source>
</evidence>
<keyword evidence="1" id="KW-0175">Coiled coil</keyword>
<name>V6LLZ6_9EUKA</name>
<feature type="coiled-coil region" evidence="1">
    <location>
        <begin position="111"/>
        <end position="138"/>
    </location>
</feature>
<sequence>MADQVERTLQDYCTQLNEYYQTFHSVDKTQQQMIAKKVEQISVSFNEQNDTFINVLSENTIDDAKVNEISNLYSQVTDLIKKFPRVDSSHSFAASPNSSLLAPPRVSTQSATKLNDNIKSLRSQLQNIHKLLNSAQDATEVSYEEKQDQQQSRDISVMAVNQLKATTKVQNEQLRAEVTNLRQQVDELLRENNELKQKYTDASHSLDQIQDENQIMKKNQDQFVNDRKERSETVQQLVEERDKYLARYQNIDQKLEMEMDRARQERESRYFQVTELESENTAMKAQIQKLKVRLEELESCDVETAAIEVQRAAKTVEQLNSVITELKTKLVETKKSHNDHVQQLRTTIAVLSEEIYGDDQTDGEERVPREELEKKIAALMQQNEQLQNTVQDFQSRSQNMSQQAPVQQPGLQLSSMVPVYANPESMLQSISLYQGKKMDAPRKEQSVAKKDDDDVIAIINQRRK</sequence>
<gene>
    <name evidence="2" type="ORF">SS50377_14237</name>
    <name evidence="3" type="ORF">SS50377_22174</name>
</gene>
<protein>
    <submittedName>
        <fullName evidence="2">Uncharacterized protein</fullName>
    </submittedName>
</protein>
<organism evidence="2">
    <name type="scientific">Spironucleus salmonicida</name>
    <dbReference type="NCBI Taxonomy" id="348837"/>
    <lineage>
        <taxon>Eukaryota</taxon>
        <taxon>Metamonada</taxon>
        <taxon>Diplomonadida</taxon>
        <taxon>Hexamitidae</taxon>
        <taxon>Hexamitinae</taxon>
        <taxon>Spironucleus</taxon>
    </lineage>
</organism>
<dbReference type="VEuPathDB" id="GiardiaDB:SS50377_22174"/>
<accession>V6LLZ6</accession>
<reference evidence="3" key="2">
    <citation type="submission" date="2020-12" db="EMBL/GenBank/DDBJ databases">
        <title>New Spironucleus salmonicida genome in near-complete chromosomes.</title>
        <authorList>
            <person name="Xu F."/>
            <person name="Kurt Z."/>
            <person name="Jimenez-Gonzalez A."/>
            <person name="Astvaldsson A."/>
            <person name="Andersson J.O."/>
            <person name="Svard S.G."/>
        </authorList>
    </citation>
    <scope>NUCLEOTIDE SEQUENCE</scope>
    <source>
        <strain evidence="3">ATCC 50377</strain>
    </source>
</reference>
<evidence type="ECO:0000256" key="1">
    <source>
        <dbReference type="SAM" id="Coils"/>
    </source>
</evidence>
<feature type="coiled-coil region" evidence="1">
    <location>
        <begin position="369"/>
        <end position="403"/>
    </location>
</feature>
<dbReference type="Proteomes" id="UP000018208">
    <property type="component" value="Unassembled WGS sequence"/>
</dbReference>
<reference evidence="2 3" key="1">
    <citation type="journal article" date="2014" name="PLoS Genet.">
        <title>The Genome of Spironucleus salmonicida Highlights a Fish Pathogen Adapted to Fluctuating Environments.</title>
        <authorList>
            <person name="Xu F."/>
            <person name="Jerlstrom-Hultqvist J."/>
            <person name="Einarsson E."/>
            <person name="Astvaldsson A."/>
            <person name="Svard S.G."/>
            <person name="Andersson J.O."/>
        </authorList>
    </citation>
    <scope>NUCLEOTIDE SEQUENCE</scope>
    <source>
        <strain evidence="3">ATCC 50377</strain>
    </source>
</reference>
<dbReference type="EMBL" id="KI546089">
    <property type="protein sequence ID" value="EST45665.1"/>
    <property type="molecule type" value="Genomic_DNA"/>
</dbReference>
<dbReference type="EMBL" id="AUWU02000002">
    <property type="protein sequence ID" value="KAH0576610.1"/>
    <property type="molecule type" value="Genomic_DNA"/>
</dbReference>
<evidence type="ECO:0000313" key="4">
    <source>
        <dbReference type="Proteomes" id="UP000018208"/>
    </source>
</evidence>